<name>A0A9D2I201_9LACT</name>
<dbReference type="EMBL" id="DWYW01000200">
    <property type="protein sequence ID" value="HJA90850.1"/>
    <property type="molecule type" value="Genomic_DNA"/>
</dbReference>
<reference evidence="1" key="1">
    <citation type="journal article" date="2021" name="PeerJ">
        <title>Extensive microbial diversity within the chicken gut microbiome revealed by metagenomics and culture.</title>
        <authorList>
            <person name="Gilroy R."/>
            <person name="Ravi A."/>
            <person name="Getino M."/>
            <person name="Pursley I."/>
            <person name="Horton D.L."/>
            <person name="Alikhan N.F."/>
            <person name="Baker D."/>
            <person name="Gharbi K."/>
            <person name="Hall N."/>
            <person name="Watson M."/>
            <person name="Adriaenssens E.M."/>
            <person name="Foster-Nyarko E."/>
            <person name="Jarju S."/>
            <person name="Secka A."/>
            <person name="Antonio M."/>
            <person name="Oren A."/>
            <person name="Chaudhuri R.R."/>
            <person name="La Ragione R."/>
            <person name="Hildebrand F."/>
            <person name="Pallen M.J."/>
        </authorList>
    </citation>
    <scope>NUCLEOTIDE SEQUENCE</scope>
    <source>
        <strain evidence="1">CHK171-505</strain>
    </source>
</reference>
<evidence type="ECO:0008006" key="3">
    <source>
        <dbReference type="Google" id="ProtNLM"/>
    </source>
</evidence>
<protein>
    <recommendedName>
        <fullName evidence="3">Phage protein</fullName>
    </recommendedName>
</protein>
<dbReference type="AlphaFoldDB" id="A0A9D2I201"/>
<gene>
    <name evidence="1" type="ORF">H9948_08690</name>
</gene>
<accession>A0A9D2I201</accession>
<comment type="caution">
    <text evidence="1">The sequence shown here is derived from an EMBL/GenBank/DDBJ whole genome shotgun (WGS) entry which is preliminary data.</text>
</comment>
<evidence type="ECO:0000313" key="2">
    <source>
        <dbReference type="Proteomes" id="UP000886856"/>
    </source>
</evidence>
<proteinExistence type="predicted"/>
<dbReference type="Proteomes" id="UP000886856">
    <property type="component" value="Unassembled WGS sequence"/>
</dbReference>
<organism evidence="1 2">
    <name type="scientific">Candidatus Jeotgalibaca merdavium</name>
    <dbReference type="NCBI Taxonomy" id="2838627"/>
    <lineage>
        <taxon>Bacteria</taxon>
        <taxon>Bacillati</taxon>
        <taxon>Bacillota</taxon>
        <taxon>Bacilli</taxon>
        <taxon>Lactobacillales</taxon>
        <taxon>Carnobacteriaceae</taxon>
        <taxon>Jeotgalibaca</taxon>
    </lineage>
</organism>
<evidence type="ECO:0000313" key="1">
    <source>
        <dbReference type="EMBL" id="HJA90850.1"/>
    </source>
</evidence>
<sequence length="112" mass="12931">MAKIKGMTITLIDKVEVDRDPFNKPIYQDKPIEIENVLVAPTSSDDVINELSLSGRKAVYTLAVPKGDTHDWEEKEVLFFGKRWRAFGIPLEGMDHLIPLDWNKKVMVERYE</sequence>
<reference evidence="1" key="2">
    <citation type="submission" date="2021-04" db="EMBL/GenBank/DDBJ databases">
        <authorList>
            <person name="Gilroy R."/>
        </authorList>
    </citation>
    <scope>NUCLEOTIDE SEQUENCE</scope>
    <source>
        <strain evidence="1">CHK171-505</strain>
    </source>
</reference>